<dbReference type="Proteomes" id="UP001642487">
    <property type="component" value="Chromosome 1"/>
</dbReference>
<sequence length="379" mass="42760">MISPGPYVDLRPTKKFYIPHCNFISEGRSINMITHCICAVSLPSCSSSRSIPFHQTHISRKHTSFTPISLIRNCSQFNDLCVHCFTPTPATSCSKNHDPNNTEPDPSRNQRLFQQFYLSINSNNVPDKNPSTNKQKEDLGQEDQNRGVKKSKGLFTNMWWVNLKSAIGQRLNVEGIVSSAAVITKDRHLALPHVLVPDVRYIDWVELHRRGFKGVVFDKDNTITAPYCLTIWAPLKSSLEQCKSVFGHNVAVFSNSAGLYEYDHDASKAKALEGSIGIKVIRHRVKKPAGTAEEIEKHFGFTSSQLIMVGDRPFTDVVFGNRNGFLTILTEPLSVSGETFVVRQVRKLETFLLNRWLKQGVRPISHRLLPDTKQCIKDL</sequence>
<keyword evidence="3" id="KW-1185">Reference proteome</keyword>
<name>A0ABP0XNN7_9ROSI</name>
<dbReference type="InterPro" id="IPR006549">
    <property type="entry name" value="HAD-SF_hydro_IIIA"/>
</dbReference>
<evidence type="ECO:0000313" key="3">
    <source>
        <dbReference type="Proteomes" id="UP001642487"/>
    </source>
</evidence>
<feature type="compositionally biased region" description="Polar residues" evidence="1">
    <location>
        <begin position="121"/>
        <end position="133"/>
    </location>
</feature>
<dbReference type="NCBIfam" id="TIGR01668">
    <property type="entry name" value="YqeG_hyp_ppase"/>
    <property type="match status" value="1"/>
</dbReference>
<protein>
    <recommendedName>
        <fullName evidence="4">Haloacid dehalogenase superfamily protein</fullName>
    </recommendedName>
</protein>
<organism evidence="2 3">
    <name type="scientific">Citrullus colocynthis</name>
    <name type="common">colocynth</name>
    <dbReference type="NCBI Taxonomy" id="252529"/>
    <lineage>
        <taxon>Eukaryota</taxon>
        <taxon>Viridiplantae</taxon>
        <taxon>Streptophyta</taxon>
        <taxon>Embryophyta</taxon>
        <taxon>Tracheophyta</taxon>
        <taxon>Spermatophyta</taxon>
        <taxon>Magnoliopsida</taxon>
        <taxon>eudicotyledons</taxon>
        <taxon>Gunneridae</taxon>
        <taxon>Pentapetalae</taxon>
        <taxon>rosids</taxon>
        <taxon>fabids</taxon>
        <taxon>Cucurbitales</taxon>
        <taxon>Cucurbitaceae</taxon>
        <taxon>Benincaseae</taxon>
        <taxon>Citrullus</taxon>
    </lineage>
</organism>
<reference evidence="2 3" key="1">
    <citation type="submission" date="2024-03" db="EMBL/GenBank/DDBJ databases">
        <authorList>
            <person name="Gkanogiannis A."/>
            <person name="Becerra Lopez-Lavalle L."/>
        </authorList>
    </citation>
    <scope>NUCLEOTIDE SEQUENCE [LARGE SCALE GENOMIC DNA]</scope>
</reference>
<evidence type="ECO:0000256" key="1">
    <source>
        <dbReference type="SAM" id="MobiDB-lite"/>
    </source>
</evidence>
<dbReference type="PANTHER" id="PTHR19288:SF25">
    <property type="entry name" value="PHOSPHATIDYLGLYCEROPHOSPHATASE GEP4, MITOCHONDRIAL"/>
    <property type="match status" value="1"/>
</dbReference>
<accession>A0ABP0XNN7</accession>
<gene>
    <name evidence="2" type="ORF">CITCOLO1_LOCUS65</name>
</gene>
<dbReference type="PANTHER" id="PTHR19288">
    <property type="entry name" value="4-NITROPHENYLPHOSPHATASE-RELATED"/>
    <property type="match status" value="1"/>
</dbReference>
<dbReference type="InterPro" id="IPR023214">
    <property type="entry name" value="HAD_sf"/>
</dbReference>
<dbReference type="SUPFAM" id="SSF56784">
    <property type="entry name" value="HAD-like"/>
    <property type="match status" value="1"/>
</dbReference>
<feature type="compositionally biased region" description="Basic and acidic residues" evidence="1">
    <location>
        <begin position="134"/>
        <end position="146"/>
    </location>
</feature>
<evidence type="ECO:0000313" key="2">
    <source>
        <dbReference type="EMBL" id="CAK9308556.1"/>
    </source>
</evidence>
<proteinExistence type="predicted"/>
<dbReference type="InterPro" id="IPR036412">
    <property type="entry name" value="HAD-like_sf"/>
</dbReference>
<feature type="region of interest" description="Disordered" evidence="1">
    <location>
        <begin position="121"/>
        <end position="147"/>
    </location>
</feature>
<evidence type="ECO:0008006" key="4">
    <source>
        <dbReference type="Google" id="ProtNLM"/>
    </source>
</evidence>
<dbReference type="InterPro" id="IPR027706">
    <property type="entry name" value="PGP_Pase"/>
</dbReference>
<dbReference type="EMBL" id="OZ021735">
    <property type="protein sequence ID" value="CAK9308556.1"/>
    <property type="molecule type" value="Genomic_DNA"/>
</dbReference>
<dbReference type="InterPro" id="IPR010021">
    <property type="entry name" value="PGPP1/Gep4"/>
</dbReference>
<dbReference type="NCBIfam" id="TIGR01662">
    <property type="entry name" value="HAD-SF-IIIA"/>
    <property type="match status" value="1"/>
</dbReference>
<dbReference type="Gene3D" id="3.40.50.1000">
    <property type="entry name" value="HAD superfamily/HAD-like"/>
    <property type="match status" value="1"/>
</dbReference>
<dbReference type="Pfam" id="PF09419">
    <property type="entry name" value="PGP_phosphatase"/>
    <property type="match status" value="1"/>
</dbReference>